<protein>
    <submittedName>
        <fullName evidence="4">Uncharacterized protein</fullName>
    </submittedName>
</protein>
<feature type="region of interest" description="Disordered" evidence="3">
    <location>
        <begin position="1"/>
        <end position="143"/>
    </location>
</feature>
<dbReference type="OrthoDB" id="514248at2759"/>
<dbReference type="Gene3D" id="3.40.50.150">
    <property type="entry name" value="Vaccinia Virus protein VP39"/>
    <property type="match status" value="1"/>
</dbReference>
<dbReference type="GO" id="GO:0008168">
    <property type="term" value="F:methyltransferase activity"/>
    <property type="evidence" value="ECO:0007669"/>
    <property type="project" value="UniProtKB-KW"/>
</dbReference>
<proteinExistence type="predicted"/>
<dbReference type="SUPFAM" id="SSF53335">
    <property type="entry name" value="S-adenosyl-L-methionine-dependent methyltransferases"/>
    <property type="match status" value="1"/>
</dbReference>
<dbReference type="CDD" id="cd02440">
    <property type="entry name" value="AdoMet_MTases"/>
    <property type="match status" value="1"/>
</dbReference>
<dbReference type="PANTHER" id="PTHR13393">
    <property type="entry name" value="SAM-DEPENDENT METHYLTRANSFERASE"/>
    <property type="match status" value="1"/>
</dbReference>
<keyword evidence="5" id="KW-1185">Reference proteome</keyword>
<dbReference type="InterPro" id="IPR029063">
    <property type="entry name" value="SAM-dependent_MTases_sf"/>
</dbReference>
<keyword evidence="2" id="KW-0808">Transferase</keyword>
<dbReference type="Proteomes" id="UP000781932">
    <property type="component" value="Unassembled WGS sequence"/>
</dbReference>
<name>A0A9P6IB04_9PEZI</name>
<dbReference type="Pfam" id="PF05971">
    <property type="entry name" value="Methyltransf_10"/>
    <property type="match status" value="1"/>
</dbReference>
<evidence type="ECO:0000256" key="2">
    <source>
        <dbReference type="ARBA" id="ARBA00022679"/>
    </source>
</evidence>
<dbReference type="RefSeq" id="XP_038749568.1">
    <property type="nucleotide sequence ID" value="XM_038884780.1"/>
</dbReference>
<comment type="caution">
    <text evidence="4">The sequence shown here is derived from an EMBL/GenBank/DDBJ whole genome shotgun (WGS) entry which is preliminary data.</text>
</comment>
<dbReference type="AlphaFoldDB" id="A0A9P6IB04"/>
<evidence type="ECO:0000256" key="3">
    <source>
        <dbReference type="SAM" id="MobiDB-lite"/>
    </source>
</evidence>
<dbReference type="GO" id="GO:0005634">
    <property type="term" value="C:nucleus"/>
    <property type="evidence" value="ECO:0007669"/>
    <property type="project" value="TreeGrafter"/>
</dbReference>
<feature type="compositionally biased region" description="Basic and acidic residues" evidence="3">
    <location>
        <begin position="38"/>
        <end position="112"/>
    </location>
</feature>
<sequence length="786" mass="88591">METRPVDKTSAPYNGPGAYPSGAPTGDQYRPSQSEYSRPSKPDDYSRVSKPEDYSRPSKPEDYSRPSKPEDPSRQSRPEDYPRPSKPEDYSRPSRAAAEDYYRPSRPDDYPRPSDQYSRPPQPGTPSAPYSNYGPPPPIPAVAVQPPIEQMAGPAAYPTPHSQHGTMAEVPKPATALNPLTTTTQDLKSLKTSTQFALREYLSLQRKRGRLDGATSLDLENQIQAQGRIVLGDLKTLRKEVGVVIKEGENHRWRNWLIGGAVATFIPAVKRIFRRSTADKGTSMATNNTEYAFSRSKALLERIKDSVLGRNSFASIAFFVFAVLYVFSNEVSLLVAKTVSKRLKRLSAKIERGDIEVVDSDMQYLEGWRWRVLMWGREDPALGAMLSGNSLDFNDPLAVSQLNKTLLKTKFGLEVDFPHDRLAPGVPQRHRYILWLKELMDSTTYDDPDRKVVGLDIGTGASCIYPLLGCTQRRWSFFATDIDDKSISYAKRNIDRNNLQNRISVVARRPEDNLVPLDELGADTLDFVMTNPPFYKSEEEAEICASKKADPKKSAFTMAPNEQFTSGGELGFVGRILEDSLVLRERVQWYTAMFGMKSSFETFIGRLREHKIDNYAVTEFVQGQHTRRWAVAWSFGSMRPSDKAARGLAAAQWKGVLPPSVETEVIGFSLDGGVAREADKVHELMASLELISWEWDREKLVGLGKAREDVWSRAWRRKKMREEREGKTVDRTGSEECRFAFEISLSVARDGISVHCRWRQGDSFSVYQSFCGFLKTRLADLPTLGK</sequence>
<gene>
    <name evidence="4" type="ORF">CkaCkLH20_02061</name>
</gene>
<dbReference type="InterPro" id="IPR010286">
    <property type="entry name" value="METTL16/RlmF"/>
</dbReference>
<reference evidence="4" key="2">
    <citation type="submission" date="2020-11" db="EMBL/GenBank/DDBJ databases">
        <title>Whole genome sequencing of Colletotrichum sp.</title>
        <authorList>
            <person name="Li H."/>
        </authorList>
    </citation>
    <scope>NUCLEOTIDE SEQUENCE</scope>
    <source>
        <strain evidence="4">CkLH20</strain>
    </source>
</reference>
<evidence type="ECO:0000313" key="5">
    <source>
        <dbReference type="Proteomes" id="UP000781932"/>
    </source>
</evidence>
<organism evidence="4 5">
    <name type="scientific">Colletotrichum karsti</name>
    <dbReference type="NCBI Taxonomy" id="1095194"/>
    <lineage>
        <taxon>Eukaryota</taxon>
        <taxon>Fungi</taxon>
        <taxon>Dikarya</taxon>
        <taxon>Ascomycota</taxon>
        <taxon>Pezizomycotina</taxon>
        <taxon>Sordariomycetes</taxon>
        <taxon>Hypocreomycetidae</taxon>
        <taxon>Glomerellales</taxon>
        <taxon>Glomerellaceae</taxon>
        <taxon>Colletotrichum</taxon>
        <taxon>Colletotrichum boninense species complex</taxon>
    </lineage>
</organism>
<reference evidence="4" key="1">
    <citation type="submission" date="2020-03" db="EMBL/GenBank/DDBJ databases">
        <authorList>
            <person name="He L."/>
        </authorList>
    </citation>
    <scope>NUCLEOTIDE SEQUENCE</scope>
    <source>
        <strain evidence="4">CkLH20</strain>
    </source>
</reference>
<dbReference type="GeneID" id="62157854"/>
<dbReference type="GO" id="GO:0070475">
    <property type="term" value="P:rRNA base methylation"/>
    <property type="evidence" value="ECO:0007669"/>
    <property type="project" value="TreeGrafter"/>
</dbReference>
<evidence type="ECO:0000256" key="1">
    <source>
        <dbReference type="ARBA" id="ARBA00022603"/>
    </source>
</evidence>
<keyword evidence="1" id="KW-0489">Methyltransferase</keyword>
<dbReference type="PANTHER" id="PTHR13393:SF0">
    <property type="entry name" value="RNA N6-ADENOSINE-METHYLTRANSFERASE METTL16"/>
    <property type="match status" value="1"/>
</dbReference>
<dbReference type="EMBL" id="JAATWM020000005">
    <property type="protein sequence ID" value="KAF9880107.1"/>
    <property type="molecule type" value="Genomic_DNA"/>
</dbReference>
<evidence type="ECO:0000313" key="4">
    <source>
        <dbReference type="EMBL" id="KAF9880107.1"/>
    </source>
</evidence>
<accession>A0A9P6IB04</accession>